<dbReference type="FunFam" id="3.10.20.30:FF:000001">
    <property type="entry name" value="Ribosome-binding ATPase YchF"/>
    <property type="match status" value="1"/>
</dbReference>
<dbReference type="PROSITE" id="PS51880">
    <property type="entry name" value="TGS"/>
    <property type="match status" value="1"/>
</dbReference>
<feature type="domain" description="TGS" evidence="7">
    <location>
        <begin position="305"/>
        <end position="388"/>
    </location>
</feature>
<dbReference type="Gene3D" id="3.10.20.30">
    <property type="match status" value="1"/>
</dbReference>
<gene>
    <name evidence="8" type="ORF">COV24_04475</name>
</gene>
<dbReference type="GO" id="GO:0005525">
    <property type="term" value="F:GTP binding"/>
    <property type="evidence" value="ECO:0007669"/>
    <property type="project" value="InterPro"/>
</dbReference>
<sequence>MLKVGIVGLPNVGKSTLFNAILKREQALSANYPFATIEPNIGVVDVVDKRLDTLAKLVAVNEMGAPKNILHIQNIDSSVKLPPIVYANIEFVDIAGLVEGANKGEGLGNQFLANIREVDMIIQVVRDFSDPNIVREHSKNPDVDSDVINSELIYKDLESIEKKLKVLGNDTKKSKEINILNIYFEHLNKGFFALDINPNKNDNTPISKEDYYEFIKPLFLLTDKEMIYVFNVDDPSVGSTPNLSGDSQQNITKEYKERPVIYISAKLESELSSLSNEDQKAYLQELGIAEAGLDKITRACFNKLGLISYFTAGVKEVRAWEIKKESNALVAAGRIHTDFMKNFIKAEVIAYEDYVKYGTKLLCKEAGRLRLEGKEYIVKDGDVIEFKIGA</sequence>
<dbReference type="InterPro" id="IPR004396">
    <property type="entry name" value="ATPase_YchF/OLA1"/>
</dbReference>
<dbReference type="InterPro" id="IPR012675">
    <property type="entry name" value="Beta-grasp_dom_sf"/>
</dbReference>
<dbReference type="EMBL" id="PCXU01000038">
    <property type="protein sequence ID" value="PIR43113.1"/>
    <property type="molecule type" value="Genomic_DNA"/>
</dbReference>
<dbReference type="PANTHER" id="PTHR23305">
    <property type="entry name" value="OBG GTPASE FAMILY"/>
    <property type="match status" value="1"/>
</dbReference>
<comment type="caution">
    <text evidence="8">The sequence shown here is derived from an EMBL/GenBank/DDBJ whole genome shotgun (WGS) entry which is preliminary data.</text>
</comment>
<proteinExistence type="predicted"/>
<dbReference type="PIRSF" id="PIRSF006641">
    <property type="entry name" value="CHP00092"/>
    <property type="match status" value="1"/>
</dbReference>
<evidence type="ECO:0000259" key="7">
    <source>
        <dbReference type="PROSITE" id="PS51880"/>
    </source>
</evidence>
<keyword evidence="2" id="KW-0479">Metal-binding</keyword>
<evidence type="ECO:0000313" key="9">
    <source>
        <dbReference type="Proteomes" id="UP000230214"/>
    </source>
</evidence>
<dbReference type="SUPFAM" id="SSF52540">
    <property type="entry name" value="P-loop containing nucleoside triphosphate hydrolases"/>
    <property type="match status" value="1"/>
</dbReference>
<dbReference type="Proteomes" id="UP000230214">
    <property type="component" value="Unassembled WGS sequence"/>
</dbReference>
<evidence type="ECO:0000256" key="1">
    <source>
        <dbReference type="ARBA" id="ARBA00001946"/>
    </source>
</evidence>
<organism evidence="8 9">
    <name type="scientific">candidate division WWE3 bacterium CG10_big_fil_rev_8_21_14_0_10_32_10</name>
    <dbReference type="NCBI Taxonomy" id="1975090"/>
    <lineage>
        <taxon>Bacteria</taxon>
        <taxon>Katanobacteria</taxon>
    </lineage>
</organism>
<dbReference type="GO" id="GO:0005737">
    <property type="term" value="C:cytoplasm"/>
    <property type="evidence" value="ECO:0007669"/>
    <property type="project" value="TreeGrafter"/>
</dbReference>
<dbReference type="GO" id="GO:0016887">
    <property type="term" value="F:ATP hydrolysis activity"/>
    <property type="evidence" value="ECO:0007669"/>
    <property type="project" value="InterPro"/>
</dbReference>
<dbReference type="InterPro" id="IPR023192">
    <property type="entry name" value="TGS-like_dom_sf"/>
</dbReference>
<dbReference type="InterPro" id="IPR027417">
    <property type="entry name" value="P-loop_NTPase"/>
</dbReference>
<dbReference type="AlphaFoldDB" id="A0A2H0R9D1"/>
<keyword evidence="4" id="KW-0067">ATP-binding</keyword>
<dbReference type="SUPFAM" id="SSF81271">
    <property type="entry name" value="TGS-like"/>
    <property type="match status" value="1"/>
</dbReference>
<reference evidence="8 9" key="1">
    <citation type="submission" date="2017-09" db="EMBL/GenBank/DDBJ databases">
        <title>Depth-based differentiation of microbial function through sediment-hosted aquifers and enrichment of novel symbionts in the deep terrestrial subsurface.</title>
        <authorList>
            <person name="Probst A.J."/>
            <person name="Ladd B."/>
            <person name="Jarett J.K."/>
            <person name="Geller-Mcgrath D.E."/>
            <person name="Sieber C.M."/>
            <person name="Emerson J.B."/>
            <person name="Anantharaman K."/>
            <person name="Thomas B.C."/>
            <person name="Malmstrom R."/>
            <person name="Stieglmeier M."/>
            <person name="Klingl A."/>
            <person name="Woyke T."/>
            <person name="Ryan C.M."/>
            <person name="Banfield J.F."/>
        </authorList>
    </citation>
    <scope>NUCLEOTIDE SEQUENCE [LARGE SCALE GENOMIC DNA]</scope>
    <source>
        <strain evidence="8">CG10_big_fil_rev_8_21_14_0_10_32_10</strain>
    </source>
</reference>
<evidence type="ECO:0000256" key="3">
    <source>
        <dbReference type="ARBA" id="ARBA00022741"/>
    </source>
</evidence>
<dbReference type="Gene3D" id="3.40.50.300">
    <property type="entry name" value="P-loop containing nucleotide triphosphate hydrolases"/>
    <property type="match status" value="1"/>
</dbReference>
<evidence type="ECO:0000259" key="6">
    <source>
        <dbReference type="PROSITE" id="PS51710"/>
    </source>
</evidence>
<dbReference type="GO" id="GO:0005524">
    <property type="term" value="F:ATP binding"/>
    <property type="evidence" value="ECO:0007669"/>
    <property type="project" value="UniProtKB-KW"/>
</dbReference>
<dbReference type="CDD" id="cd04867">
    <property type="entry name" value="TGS_YchF_OLA1"/>
    <property type="match status" value="1"/>
</dbReference>
<dbReference type="PRINTS" id="PR00326">
    <property type="entry name" value="GTP1OBG"/>
</dbReference>
<dbReference type="Pfam" id="PF06071">
    <property type="entry name" value="YchF-GTPase_C"/>
    <property type="match status" value="1"/>
</dbReference>
<protein>
    <submittedName>
        <fullName evidence="8">Redox-regulated ATPase YchF</fullName>
    </submittedName>
</protein>
<name>A0A2H0R9D1_UNCKA</name>
<dbReference type="InterPro" id="IPR004095">
    <property type="entry name" value="TGS"/>
</dbReference>
<dbReference type="InterPro" id="IPR031167">
    <property type="entry name" value="G_OBG"/>
</dbReference>
<accession>A0A2H0R9D1</accession>
<dbReference type="InterPro" id="IPR006073">
    <property type="entry name" value="GTP-bd"/>
</dbReference>
<dbReference type="GO" id="GO:0046872">
    <property type="term" value="F:metal ion binding"/>
    <property type="evidence" value="ECO:0007669"/>
    <property type="project" value="UniProtKB-KW"/>
</dbReference>
<feature type="domain" description="OBG-type G" evidence="6">
    <location>
        <begin position="2"/>
        <end position="283"/>
    </location>
</feature>
<dbReference type="InterPro" id="IPR013029">
    <property type="entry name" value="YchF_C"/>
</dbReference>
<dbReference type="Gene3D" id="1.10.150.300">
    <property type="entry name" value="TGS-like domain"/>
    <property type="match status" value="1"/>
</dbReference>
<evidence type="ECO:0000256" key="4">
    <source>
        <dbReference type="ARBA" id="ARBA00022840"/>
    </source>
</evidence>
<evidence type="ECO:0000313" key="8">
    <source>
        <dbReference type="EMBL" id="PIR43113.1"/>
    </source>
</evidence>
<evidence type="ECO:0000256" key="5">
    <source>
        <dbReference type="ARBA" id="ARBA00022842"/>
    </source>
</evidence>
<dbReference type="PANTHER" id="PTHR23305:SF18">
    <property type="entry name" value="OBG-TYPE G DOMAIN-CONTAINING PROTEIN"/>
    <property type="match status" value="1"/>
</dbReference>
<comment type="cofactor">
    <cofactor evidence="1">
        <name>Mg(2+)</name>
        <dbReference type="ChEBI" id="CHEBI:18420"/>
    </cofactor>
</comment>
<dbReference type="PROSITE" id="PS51710">
    <property type="entry name" value="G_OBG"/>
    <property type="match status" value="1"/>
</dbReference>
<dbReference type="Pfam" id="PF01926">
    <property type="entry name" value="MMR_HSR1"/>
    <property type="match status" value="1"/>
</dbReference>
<keyword evidence="3" id="KW-0547">Nucleotide-binding</keyword>
<dbReference type="NCBIfam" id="TIGR00092">
    <property type="entry name" value="redox-regulated ATPase YchF"/>
    <property type="match status" value="1"/>
</dbReference>
<evidence type="ECO:0000256" key="2">
    <source>
        <dbReference type="ARBA" id="ARBA00022723"/>
    </source>
</evidence>
<dbReference type="InterPro" id="IPR012676">
    <property type="entry name" value="TGS-like"/>
</dbReference>
<keyword evidence="5" id="KW-0460">Magnesium</keyword>